<proteinExistence type="predicted"/>
<dbReference type="Proteomes" id="UP000278542">
    <property type="component" value="Unassembled WGS sequence"/>
</dbReference>
<accession>A0A495RHK7</accession>
<dbReference type="RefSeq" id="WP_170143294.1">
    <property type="nucleotide sequence ID" value="NZ_RBWY01000001.1"/>
</dbReference>
<evidence type="ECO:0000313" key="1">
    <source>
        <dbReference type="EMBL" id="RKS86909.1"/>
    </source>
</evidence>
<sequence length="107" mass="12093">MIETEIELALITLCDGRISPLIAKPGTETPYICYRKKSESSIDVFDGPVGSSYCFQVHVFADDMKQAEAIKNQAFENLKSLRPYNIKGMQRYDKDNALFCATLEFSL</sequence>
<organism evidence="1 2">
    <name type="scientific">Orbus hercynius</name>
    <dbReference type="NCBI Taxonomy" id="593135"/>
    <lineage>
        <taxon>Bacteria</taxon>
        <taxon>Pseudomonadati</taxon>
        <taxon>Pseudomonadota</taxon>
        <taxon>Gammaproteobacteria</taxon>
        <taxon>Orbales</taxon>
        <taxon>Orbaceae</taxon>
        <taxon>Orbus</taxon>
    </lineage>
</organism>
<comment type="caution">
    <text evidence="1">The sequence shown here is derived from an EMBL/GenBank/DDBJ whole genome shotgun (WGS) entry which is preliminary data.</text>
</comment>
<dbReference type="EMBL" id="RBWY01000001">
    <property type="protein sequence ID" value="RKS86909.1"/>
    <property type="molecule type" value="Genomic_DNA"/>
</dbReference>
<gene>
    <name evidence="1" type="ORF">DES39_0115</name>
</gene>
<evidence type="ECO:0000313" key="2">
    <source>
        <dbReference type="Proteomes" id="UP000278542"/>
    </source>
</evidence>
<protein>
    <submittedName>
        <fullName evidence="1">Uncharacterized protein DUF3168</fullName>
    </submittedName>
</protein>
<name>A0A495RHK7_9GAMM</name>
<reference evidence="1 2" key="1">
    <citation type="submission" date="2018-10" db="EMBL/GenBank/DDBJ databases">
        <title>Genomic Encyclopedia of Type Strains, Phase IV (KMG-IV): sequencing the most valuable type-strain genomes for metagenomic binning, comparative biology and taxonomic classification.</title>
        <authorList>
            <person name="Goeker M."/>
        </authorList>
    </citation>
    <scope>NUCLEOTIDE SEQUENCE [LARGE SCALE GENOMIC DNA]</scope>
    <source>
        <strain evidence="1 2">DSM 22228</strain>
    </source>
</reference>
<keyword evidence="2" id="KW-1185">Reference proteome</keyword>
<dbReference type="AlphaFoldDB" id="A0A495RHK7"/>